<dbReference type="SMART" id="SM00347">
    <property type="entry name" value="HTH_MARR"/>
    <property type="match status" value="1"/>
</dbReference>
<dbReference type="GO" id="GO:0006950">
    <property type="term" value="P:response to stress"/>
    <property type="evidence" value="ECO:0007669"/>
    <property type="project" value="TreeGrafter"/>
</dbReference>
<dbReference type="EMBL" id="UFSO01000003">
    <property type="protein sequence ID" value="SSY79777.1"/>
    <property type="molecule type" value="Genomic_DNA"/>
</dbReference>
<dbReference type="Pfam" id="PF01047">
    <property type="entry name" value="MarR"/>
    <property type="match status" value="1"/>
</dbReference>
<dbReference type="OrthoDB" id="8588347at2"/>
<reference evidence="6 7" key="1">
    <citation type="submission" date="2018-06" db="EMBL/GenBank/DDBJ databases">
        <authorList>
            <consortium name="Pathogen Informatics"/>
            <person name="Doyle S."/>
        </authorList>
    </citation>
    <scope>NUCLEOTIDE SEQUENCE [LARGE SCALE GENOMIC DNA]</scope>
    <source>
        <strain evidence="6 7">NCTC10283</strain>
    </source>
</reference>
<keyword evidence="1" id="KW-0805">Transcription regulation</keyword>
<evidence type="ECO:0000259" key="4">
    <source>
        <dbReference type="PROSITE" id="PS50995"/>
    </source>
</evidence>
<dbReference type="PANTHER" id="PTHR33164">
    <property type="entry name" value="TRANSCRIPTIONAL REGULATOR, MARR FAMILY"/>
    <property type="match status" value="1"/>
</dbReference>
<protein>
    <submittedName>
        <fullName evidence="6">Organic hydroperoxide resistance transcriptional regulator</fullName>
    </submittedName>
</protein>
<sequence length="149" mass="16876">MSETSQHSFINIALVQARDGVLNYFRPALSSAGLTEQQWRILRLLAANGTMDFQDLSEQTSILRPSLTGVLTRLEQMGLLMRLKPASDQRRVFINLTEKGVKQYDQIAAQMEAAYAALERDFGSNKLQKLNTLLRELSKLGEQYAQKKE</sequence>
<gene>
    <name evidence="6" type="primary">ohrR_2</name>
    <name evidence="6" type="ORF">NCTC10283_01484</name>
</gene>
<dbReference type="RefSeq" id="WP_034291318.1">
    <property type="nucleotide sequence ID" value="NZ_CP091519.2"/>
</dbReference>
<dbReference type="Proteomes" id="UP000254209">
    <property type="component" value="Unassembled WGS sequence"/>
</dbReference>
<dbReference type="InterPro" id="IPR036390">
    <property type="entry name" value="WH_DNA-bd_sf"/>
</dbReference>
<dbReference type="InterPro" id="IPR036388">
    <property type="entry name" value="WH-like_DNA-bd_sf"/>
</dbReference>
<dbReference type="SUPFAM" id="SSF46785">
    <property type="entry name" value="Winged helix' DNA-binding domain"/>
    <property type="match status" value="1"/>
</dbReference>
<dbReference type="GO" id="GO:0045892">
    <property type="term" value="P:negative regulation of DNA-templated transcription"/>
    <property type="evidence" value="ECO:0007669"/>
    <property type="project" value="InterPro"/>
</dbReference>
<dbReference type="GO" id="GO:0003677">
    <property type="term" value="F:DNA binding"/>
    <property type="evidence" value="ECO:0007669"/>
    <property type="project" value="UniProtKB-KW"/>
</dbReference>
<feature type="domain" description="HTH hxlR-type" evidence="5">
    <location>
        <begin position="26"/>
        <end position="122"/>
    </location>
</feature>
<accession>A0A376BS01</accession>
<dbReference type="GO" id="GO:0003700">
    <property type="term" value="F:DNA-binding transcription factor activity"/>
    <property type="evidence" value="ECO:0007669"/>
    <property type="project" value="InterPro"/>
</dbReference>
<organism evidence="6 7">
    <name type="scientific">Alysiella crassa</name>
    <dbReference type="NCBI Taxonomy" id="153491"/>
    <lineage>
        <taxon>Bacteria</taxon>
        <taxon>Pseudomonadati</taxon>
        <taxon>Pseudomonadota</taxon>
        <taxon>Betaproteobacteria</taxon>
        <taxon>Neisseriales</taxon>
        <taxon>Neisseriaceae</taxon>
        <taxon>Alysiella</taxon>
    </lineage>
</organism>
<keyword evidence="2" id="KW-0238">DNA-binding</keyword>
<feature type="domain" description="HTH marR-type" evidence="4">
    <location>
        <begin position="7"/>
        <end position="139"/>
    </location>
</feature>
<dbReference type="InterPro" id="IPR039422">
    <property type="entry name" value="MarR/SlyA-like"/>
</dbReference>
<proteinExistence type="predicted"/>
<dbReference type="AlphaFoldDB" id="A0A376BS01"/>
<dbReference type="PROSITE" id="PS50995">
    <property type="entry name" value="HTH_MARR_2"/>
    <property type="match status" value="1"/>
</dbReference>
<evidence type="ECO:0000313" key="7">
    <source>
        <dbReference type="Proteomes" id="UP000254209"/>
    </source>
</evidence>
<dbReference type="InterPro" id="IPR000835">
    <property type="entry name" value="HTH_MarR-typ"/>
</dbReference>
<evidence type="ECO:0000256" key="2">
    <source>
        <dbReference type="ARBA" id="ARBA00023125"/>
    </source>
</evidence>
<evidence type="ECO:0000256" key="3">
    <source>
        <dbReference type="ARBA" id="ARBA00023163"/>
    </source>
</evidence>
<dbReference type="NCBIfam" id="TIGR02337">
    <property type="entry name" value="HpaR"/>
    <property type="match status" value="1"/>
</dbReference>
<dbReference type="PANTHER" id="PTHR33164:SF13">
    <property type="entry name" value="4-HYDROXYPHENYLACETATE CATABOLISM PROTEIN"/>
    <property type="match status" value="1"/>
</dbReference>
<dbReference type="PROSITE" id="PS01117">
    <property type="entry name" value="HTH_MARR_1"/>
    <property type="match status" value="1"/>
</dbReference>
<dbReference type="PRINTS" id="PR00598">
    <property type="entry name" value="HTHMARR"/>
</dbReference>
<evidence type="ECO:0000256" key="1">
    <source>
        <dbReference type="ARBA" id="ARBA00023015"/>
    </source>
</evidence>
<name>A0A376BS01_9NEIS</name>
<keyword evidence="7" id="KW-1185">Reference proteome</keyword>
<dbReference type="InterPro" id="IPR023187">
    <property type="entry name" value="Tscrpt_reg_MarR-type_CS"/>
</dbReference>
<dbReference type="InterPro" id="IPR002577">
    <property type="entry name" value="HTH_HxlR"/>
</dbReference>
<dbReference type="InterPro" id="IPR012712">
    <property type="entry name" value="HpaR/FarR"/>
</dbReference>
<dbReference type="PROSITE" id="PS51118">
    <property type="entry name" value="HTH_HXLR"/>
    <property type="match status" value="1"/>
</dbReference>
<dbReference type="Gene3D" id="1.10.10.10">
    <property type="entry name" value="Winged helix-like DNA-binding domain superfamily/Winged helix DNA-binding domain"/>
    <property type="match status" value="1"/>
</dbReference>
<evidence type="ECO:0000313" key="6">
    <source>
        <dbReference type="EMBL" id="SSY79777.1"/>
    </source>
</evidence>
<keyword evidence="3" id="KW-0804">Transcription</keyword>
<evidence type="ECO:0000259" key="5">
    <source>
        <dbReference type="PROSITE" id="PS51118"/>
    </source>
</evidence>